<dbReference type="GO" id="GO:0005829">
    <property type="term" value="C:cytosol"/>
    <property type="evidence" value="ECO:0007669"/>
    <property type="project" value="TreeGrafter"/>
</dbReference>
<dbReference type="AlphaFoldDB" id="A0A927CBX1"/>
<gene>
    <name evidence="3" type="ORF">IDH45_22880</name>
</gene>
<accession>A0A927CBX1</accession>
<evidence type="ECO:0000256" key="2">
    <source>
        <dbReference type="SAM" id="MobiDB-lite"/>
    </source>
</evidence>
<comment type="caution">
    <text evidence="3">The sequence shown here is derived from an EMBL/GenBank/DDBJ whole genome shotgun (WGS) entry which is preliminary data.</text>
</comment>
<dbReference type="Gene3D" id="2.130.10.10">
    <property type="entry name" value="YVTN repeat-like/Quinoprotein amine dehydrogenase"/>
    <property type="match status" value="1"/>
</dbReference>
<organism evidence="3 4">
    <name type="scientific">Paenibacillus oceani</name>
    <dbReference type="NCBI Taxonomy" id="2772510"/>
    <lineage>
        <taxon>Bacteria</taxon>
        <taxon>Bacillati</taxon>
        <taxon>Bacillota</taxon>
        <taxon>Bacilli</taxon>
        <taxon>Bacillales</taxon>
        <taxon>Paenibacillaceae</taxon>
        <taxon>Paenibacillus</taxon>
    </lineage>
</organism>
<dbReference type="GO" id="GO:0017057">
    <property type="term" value="F:6-phosphogluconolactonase activity"/>
    <property type="evidence" value="ECO:0007669"/>
    <property type="project" value="TreeGrafter"/>
</dbReference>
<dbReference type="InterPro" id="IPR019405">
    <property type="entry name" value="Lactonase_7-beta_prop"/>
</dbReference>
<evidence type="ECO:0000313" key="3">
    <source>
        <dbReference type="EMBL" id="MBD2864825.1"/>
    </source>
</evidence>
<proteinExistence type="inferred from homology"/>
<dbReference type="FunFam" id="2.130.10.10:FF:000306">
    <property type="entry name" value="3-carboxymuconate cyclase"/>
    <property type="match status" value="1"/>
</dbReference>
<evidence type="ECO:0000313" key="4">
    <source>
        <dbReference type="Proteomes" id="UP000639396"/>
    </source>
</evidence>
<name>A0A927CBX1_9BACL</name>
<evidence type="ECO:0000256" key="1">
    <source>
        <dbReference type="ARBA" id="ARBA00005564"/>
    </source>
</evidence>
<protein>
    <submittedName>
        <fullName evidence="3">Lactonase family protein</fullName>
    </submittedName>
</protein>
<dbReference type="Proteomes" id="UP000639396">
    <property type="component" value="Unassembled WGS sequence"/>
</dbReference>
<feature type="region of interest" description="Disordered" evidence="2">
    <location>
        <begin position="148"/>
        <end position="167"/>
    </location>
</feature>
<keyword evidence="4" id="KW-1185">Reference proteome</keyword>
<dbReference type="EMBL" id="JACXJA010000034">
    <property type="protein sequence ID" value="MBD2864825.1"/>
    <property type="molecule type" value="Genomic_DNA"/>
</dbReference>
<dbReference type="PANTHER" id="PTHR30344">
    <property type="entry name" value="6-PHOSPHOGLUCONOLACTONASE-RELATED"/>
    <property type="match status" value="1"/>
</dbReference>
<comment type="similarity">
    <text evidence="1">Belongs to the cycloisomerase 2 family.</text>
</comment>
<dbReference type="Pfam" id="PF10282">
    <property type="entry name" value="Lactonase"/>
    <property type="match status" value="1"/>
</dbReference>
<dbReference type="PANTHER" id="PTHR30344:SF1">
    <property type="entry name" value="6-PHOSPHOGLUCONOLACTONASE"/>
    <property type="match status" value="1"/>
</dbReference>
<dbReference type="InterPro" id="IPR015943">
    <property type="entry name" value="WD40/YVTN_repeat-like_dom_sf"/>
</dbReference>
<dbReference type="InterPro" id="IPR011048">
    <property type="entry name" value="Haem_d1_sf"/>
</dbReference>
<reference evidence="3" key="1">
    <citation type="submission" date="2020-09" db="EMBL/GenBank/DDBJ databases">
        <title>A novel bacterium of genus Paenibacillus, isolated from South China Sea.</title>
        <authorList>
            <person name="Huang H."/>
            <person name="Mo K."/>
            <person name="Hu Y."/>
        </authorList>
    </citation>
    <scope>NUCLEOTIDE SEQUENCE</scope>
    <source>
        <strain evidence="3">IB182363</strain>
    </source>
</reference>
<dbReference type="SUPFAM" id="SSF51004">
    <property type="entry name" value="C-terminal (heme d1) domain of cytochrome cd1-nitrite reductase"/>
    <property type="match status" value="1"/>
</dbReference>
<dbReference type="InterPro" id="IPR050282">
    <property type="entry name" value="Cycloisomerase_2"/>
</dbReference>
<sequence length="369" mass="39882">MAKRRKQDVADNQGKMLVFIGSYAEAANSGVYVYQLDTESGALSQLDQVSGLQNPTFLSLDAKARKLYAIAEKLEDGQRKGAAVAFEIDSAAGKLTELNRSVTVNTSTCHIQRSADNRFFIVASYGGGQVGMVALQEDRTIGPLLDAKQHAGSSVHPERQERPHPHSAFFSPDQRFVFVPDLGMDRIVGYRIDAGAGKLEPHGETAVQPGAGPRHLVFHPNGKYVYVINELDSTVTSFLYEASAGTMEKLEIVSTLPAGFEGENACAEIQISPDGKYVYGSNRGHDSIVVYAVDPDSGVLTPVDYTSTRGGHPRHFSLSPDGAFLIAANRDTDNLVVFRVDRSTGKLEFTGHTAQASKPVCVRMAVFAD</sequence>